<evidence type="ECO:0000256" key="6">
    <source>
        <dbReference type="SAM" id="MobiDB-lite"/>
    </source>
</evidence>
<dbReference type="HOGENOM" id="CLU_494345_0_0_1"/>
<proteinExistence type="predicted"/>
<dbReference type="PANTHER" id="PTHR47660:SF3">
    <property type="entry name" value="FINGER DOMAIN PROTEIN, PUTATIVE (AFU_ORTHOLOGUE AFUA_4G03310)-RELATED"/>
    <property type="match status" value="1"/>
</dbReference>
<accession>A0A084FZK3</accession>
<dbReference type="GeneID" id="27727488"/>
<dbReference type="OrthoDB" id="5423818at2759"/>
<organism evidence="7 8">
    <name type="scientific">Pseudallescheria apiosperma</name>
    <name type="common">Scedosporium apiospermum</name>
    <dbReference type="NCBI Taxonomy" id="563466"/>
    <lineage>
        <taxon>Eukaryota</taxon>
        <taxon>Fungi</taxon>
        <taxon>Dikarya</taxon>
        <taxon>Ascomycota</taxon>
        <taxon>Pezizomycotina</taxon>
        <taxon>Sordariomycetes</taxon>
        <taxon>Hypocreomycetidae</taxon>
        <taxon>Microascales</taxon>
        <taxon>Microascaceae</taxon>
        <taxon>Scedosporium</taxon>
    </lineage>
</organism>
<gene>
    <name evidence="7" type="ORF">SAPIO_CDS8416</name>
</gene>
<protein>
    <recommendedName>
        <fullName evidence="9">Transcription factor domain-containing protein</fullName>
    </recommendedName>
</protein>
<dbReference type="PANTHER" id="PTHR47660">
    <property type="entry name" value="TRANSCRIPTION FACTOR WITH C2H2 AND ZN(2)-CYS(6) DNA BINDING DOMAIN (EUROFUNG)-RELATED-RELATED"/>
    <property type="match status" value="1"/>
</dbReference>
<reference evidence="7 8" key="1">
    <citation type="journal article" date="2014" name="Genome Announc.">
        <title>Draft genome sequence of the pathogenic fungus Scedosporium apiospermum.</title>
        <authorList>
            <person name="Vandeputte P."/>
            <person name="Ghamrawi S."/>
            <person name="Rechenmann M."/>
            <person name="Iltis A."/>
            <person name="Giraud S."/>
            <person name="Fleury M."/>
            <person name="Thornton C."/>
            <person name="Delhaes L."/>
            <person name="Meyer W."/>
            <person name="Papon N."/>
            <person name="Bouchara J.P."/>
        </authorList>
    </citation>
    <scope>NUCLEOTIDE SEQUENCE [LARGE SCALE GENOMIC DNA]</scope>
    <source>
        <strain evidence="7 8">IHEM 14462</strain>
    </source>
</reference>
<dbReference type="RefSeq" id="XP_016640314.1">
    <property type="nucleotide sequence ID" value="XM_016790051.1"/>
</dbReference>
<evidence type="ECO:0000256" key="4">
    <source>
        <dbReference type="ARBA" id="ARBA00023163"/>
    </source>
</evidence>
<dbReference type="VEuPathDB" id="FungiDB:SAPIO_CDS8416"/>
<evidence type="ECO:0000256" key="2">
    <source>
        <dbReference type="ARBA" id="ARBA00022833"/>
    </source>
</evidence>
<evidence type="ECO:0000313" key="7">
    <source>
        <dbReference type="EMBL" id="KEZ40515.1"/>
    </source>
</evidence>
<keyword evidence="4" id="KW-0804">Transcription</keyword>
<dbReference type="EMBL" id="JOWA01000121">
    <property type="protein sequence ID" value="KEZ40515.1"/>
    <property type="molecule type" value="Genomic_DNA"/>
</dbReference>
<evidence type="ECO:0000256" key="5">
    <source>
        <dbReference type="ARBA" id="ARBA00023242"/>
    </source>
</evidence>
<dbReference type="Proteomes" id="UP000028545">
    <property type="component" value="Unassembled WGS sequence"/>
</dbReference>
<dbReference type="OMA" id="PRIMVRP"/>
<evidence type="ECO:0008006" key="9">
    <source>
        <dbReference type="Google" id="ProtNLM"/>
    </source>
</evidence>
<feature type="region of interest" description="Disordered" evidence="6">
    <location>
        <begin position="21"/>
        <end position="43"/>
    </location>
</feature>
<evidence type="ECO:0000256" key="3">
    <source>
        <dbReference type="ARBA" id="ARBA00023015"/>
    </source>
</evidence>
<keyword evidence="3" id="KW-0805">Transcription regulation</keyword>
<dbReference type="KEGG" id="sapo:SAPIO_CDS8416"/>
<feature type="region of interest" description="Disordered" evidence="6">
    <location>
        <begin position="139"/>
        <end position="160"/>
    </location>
</feature>
<dbReference type="AlphaFoldDB" id="A0A084FZK3"/>
<evidence type="ECO:0000313" key="8">
    <source>
        <dbReference type="Proteomes" id="UP000028545"/>
    </source>
</evidence>
<keyword evidence="8" id="KW-1185">Reference proteome</keyword>
<evidence type="ECO:0000256" key="1">
    <source>
        <dbReference type="ARBA" id="ARBA00022723"/>
    </source>
</evidence>
<comment type="caution">
    <text evidence="7">The sequence shown here is derived from an EMBL/GenBank/DDBJ whole genome shotgun (WGS) entry which is preliminary data.</text>
</comment>
<sequence>MCHFEARLRSGYAILFSMHQQEQTMPNDPQTSRSGTGTQHEQNPFQQLATEGPVGVGENVPLHAGSSVDPTLDLDDAFRTSPSNVMGLSPSLDMNLGHWPIDQSQTAQDSPESLAGGMFRDPGMSPGWLRRNFYPFDASRSENSESSPQPWQANDPWASRGTIMTPDGCRPAGMNDNVANPSMTTGLAGDELNFDLLGSLGVLTRNRITPALDPGQAPMEGYLQTGIPRDNLNLRLDTSARNLIAIDPNLSQEARGDGQGSSTLHDAVKPSYDQTSLTLRGKPDDMTRPSPYPYFKFPSSEELVRIISSYPRIMVRPGEYPPFVHHKLYRCSTGDIPEPLAKAFCCIGAFYSSVPTSKNYVYNLLNEESGALVKEFQKWSGSDGDMLAVVHAMCIYQILGFFVSNSPDQVRLTELQHVFFLKMTRRLIQQYLQSPPGGDSEEANWRKWIINETIRRTLFLVNTINTLSCKTQRQDAYYYEPLDDNLIRNMVLPAPDSLWKASSAEEWLIAKAQLDPNTEARSRLTVQQVLNQIDADRNERHGVGPGMMQQPLAGGSWKISYADLDEFTRLILSTVGSPLAEGE</sequence>
<keyword evidence="1" id="KW-0479">Metal-binding</keyword>
<name>A0A084FZK3_PSEDA</name>
<dbReference type="GO" id="GO:0046872">
    <property type="term" value="F:metal ion binding"/>
    <property type="evidence" value="ECO:0007669"/>
    <property type="project" value="UniProtKB-KW"/>
</dbReference>
<keyword evidence="5" id="KW-0539">Nucleus</keyword>
<keyword evidence="2" id="KW-0862">Zinc</keyword>